<evidence type="ECO:0000256" key="4">
    <source>
        <dbReference type="ARBA" id="ARBA00023136"/>
    </source>
</evidence>
<protein>
    <submittedName>
        <fullName evidence="7">O-antigen ligase</fullName>
    </submittedName>
</protein>
<gene>
    <name evidence="7" type="ORF">SAMN05216370_1396</name>
</gene>
<dbReference type="GO" id="GO:0016020">
    <property type="term" value="C:membrane"/>
    <property type="evidence" value="ECO:0007669"/>
    <property type="project" value="UniProtKB-SubCell"/>
</dbReference>
<dbReference type="Proteomes" id="UP000242418">
    <property type="component" value="Unassembled WGS sequence"/>
</dbReference>
<feature type="transmembrane region" description="Helical" evidence="5">
    <location>
        <begin position="180"/>
        <end position="198"/>
    </location>
</feature>
<dbReference type="InterPro" id="IPR007016">
    <property type="entry name" value="O-antigen_ligase-rel_domated"/>
</dbReference>
<evidence type="ECO:0000256" key="5">
    <source>
        <dbReference type="SAM" id="Phobius"/>
    </source>
</evidence>
<reference evidence="7 8" key="1">
    <citation type="submission" date="2016-10" db="EMBL/GenBank/DDBJ databases">
        <authorList>
            <person name="Varghese N."/>
            <person name="Submissions S."/>
        </authorList>
    </citation>
    <scope>NUCLEOTIDE SEQUENCE [LARGE SCALE GENOMIC DNA]</scope>
    <source>
        <strain evidence="7 8">DSM 17833</strain>
    </source>
</reference>
<organism evidence="7 8">
    <name type="scientific">Pseudomonas peli</name>
    <dbReference type="NCBI Taxonomy" id="592361"/>
    <lineage>
        <taxon>Bacteria</taxon>
        <taxon>Pseudomonadati</taxon>
        <taxon>Pseudomonadota</taxon>
        <taxon>Gammaproteobacteria</taxon>
        <taxon>Pseudomonadales</taxon>
        <taxon>Pseudomonadaceae</taxon>
        <taxon>Pseudomonas</taxon>
    </lineage>
</organism>
<evidence type="ECO:0000313" key="7">
    <source>
        <dbReference type="EMBL" id="SCW46108.1"/>
    </source>
</evidence>
<keyword evidence="7" id="KW-0436">Ligase</keyword>
<dbReference type="GO" id="GO:0016874">
    <property type="term" value="F:ligase activity"/>
    <property type="evidence" value="ECO:0007669"/>
    <property type="project" value="UniProtKB-KW"/>
</dbReference>
<keyword evidence="2 5" id="KW-0812">Transmembrane</keyword>
<name>A0AB37Z5C9_9PSED</name>
<feature type="transmembrane region" description="Helical" evidence="5">
    <location>
        <begin position="7"/>
        <end position="24"/>
    </location>
</feature>
<evidence type="ECO:0000259" key="6">
    <source>
        <dbReference type="Pfam" id="PF04932"/>
    </source>
</evidence>
<keyword evidence="4 5" id="KW-0472">Membrane</keyword>
<evidence type="ECO:0000256" key="1">
    <source>
        <dbReference type="ARBA" id="ARBA00004141"/>
    </source>
</evidence>
<feature type="transmembrane region" description="Helical" evidence="5">
    <location>
        <begin position="121"/>
        <end position="140"/>
    </location>
</feature>
<evidence type="ECO:0000256" key="2">
    <source>
        <dbReference type="ARBA" id="ARBA00022692"/>
    </source>
</evidence>
<feature type="transmembrane region" description="Helical" evidence="5">
    <location>
        <begin position="226"/>
        <end position="244"/>
    </location>
</feature>
<dbReference type="InterPro" id="IPR051533">
    <property type="entry name" value="WaaL-like"/>
</dbReference>
<comment type="subcellular location">
    <subcellularLocation>
        <location evidence="1">Membrane</location>
        <topology evidence="1">Multi-pass membrane protein</topology>
    </subcellularLocation>
</comment>
<comment type="caution">
    <text evidence="7">The sequence shown here is derived from an EMBL/GenBank/DDBJ whole genome shotgun (WGS) entry which is preliminary data.</text>
</comment>
<feature type="transmembrane region" description="Helical" evidence="5">
    <location>
        <begin position="152"/>
        <end position="173"/>
    </location>
</feature>
<dbReference type="RefSeq" id="WP_143003804.1">
    <property type="nucleotide sequence ID" value="NZ_FMTL01000001.1"/>
</dbReference>
<feature type="transmembrane region" description="Helical" evidence="5">
    <location>
        <begin position="204"/>
        <end position="221"/>
    </location>
</feature>
<evidence type="ECO:0000256" key="3">
    <source>
        <dbReference type="ARBA" id="ARBA00022989"/>
    </source>
</evidence>
<feature type="transmembrane region" description="Helical" evidence="5">
    <location>
        <begin position="93"/>
        <end position="109"/>
    </location>
</feature>
<proteinExistence type="predicted"/>
<keyword evidence="8" id="KW-1185">Reference proteome</keyword>
<feature type="domain" description="O-antigen ligase-related" evidence="6">
    <location>
        <begin position="189"/>
        <end position="315"/>
    </location>
</feature>
<keyword evidence="3 5" id="KW-1133">Transmembrane helix</keyword>
<feature type="transmembrane region" description="Helical" evidence="5">
    <location>
        <begin position="306"/>
        <end position="326"/>
    </location>
</feature>
<feature type="transmembrane region" description="Helical" evidence="5">
    <location>
        <begin position="62"/>
        <end position="81"/>
    </location>
</feature>
<accession>A0AB37Z5C9</accession>
<feature type="transmembrane region" description="Helical" evidence="5">
    <location>
        <begin position="30"/>
        <end position="50"/>
    </location>
</feature>
<dbReference type="Pfam" id="PF04932">
    <property type="entry name" value="Wzy_C"/>
    <property type="match status" value="1"/>
</dbReference>
<dbReference type="AlphaFoldDB" id="A0AB37Z5C9"/>
<dbReference type="EMBL" id="FMTL01000001">
    <property type="protein sequence ID" value="SCW46108.1"/>
    <property type="molecule type" value="Genomic_DNA"/>
</dbReference>
<dbReference type="PANTHER" id="PTHR37422">
    <property type="entry name" value="TEICHURONIC ACID BIOSYNTHESIS PROTEIN TUAE"/>
    <property type="match status" value="1"/>
</dbReference>
<evidence type="ECO:0000313" key="8">
    <source>
        <dbReference type="Proteomes" id="UP000242418"/>
    </source>
</evidence>
<sequence length="396" mass="44425">MKRIDFALNMLVLGFFWFLVGIAWAPSNKFYQQGLVLLLWLPVFVCMFVLRVQLLKAWLQQRVLSLLIGAFLIWACLSVFWSLSEDIGRELKRVFYVGLFLCAMTLLGLNRQQAIWKSLGFSFVLLVLAFPVSFYLYYIVGMHAFTERLWGIGQIGHPILGGYVIALAVVWGSRFYPKKWWARLLWALLMVMGVSFVAMGQSRGALLALVVGLCAMSLLSVERRYALLICALALGGVSMGFIFFEPILMARGTSYRLDIFLESLDMIVKNPVLGVGVGSDYRVVPYNFSAGFDHAHNSFTHTGIELGGVGFLLWVGVWLLAFFSAWSKRRTREGQLALGTLLVAVVALQFDTGSQWETPRAEWFVVWLPIGLVMALNARREKDSPAAMSPTVASCL</sequence>
<dbReference type="PANTHER" id="PTHR37422:SF17">
    <property type="entry name" value="O-ANTIGEN LIGASE"/>
    <property type="match status" value="1"/>
</dbReference>